<keyword evidence="1" id="KW-1133">Transmembrane helix</keyword>
<protein>
    <submittedName>
        <fullName evidence="2">Uncharacterized protein</fullName>
    </submittedName>
</protein>
<keyword evidence="1" id="KW-0472">Membrane</keyword>
<reference evidence="2" key="2">
    <citation type="journal article" date="2015" name="Data Brief">
        <title>Shoot transcriptome of the giant reed, Arundo donax.</title>
        <authorList>
            <person name="Barrero R.A."/>
            <person name="Guerrero F.D."/>
            <person name="Moolhuijzen P."/>
            <person name="Goolsby J.A."/>
            <person name="Tidwell J."/>
            <person name="Bellgard S.E."/>
            <person name="Bellgard M.I."/>
        </authorList>
    </citation>
    <scope>NUCLEOTIDE SEQUENCE</scope>
    <source>
        <tissue evidence="2">Shoot tissue taken approximately 20 cm above the soil surface</tissue>
    </source>
</reference>
<evidence type="ECO:0000313" key="2">
    <source>
        <dbReference type="EMBL" id="JAD52744.1"/>
    </source>
</evidence>
<name>A0A0A9AM04_ARUDO</name>
<sequence length="24" mass="2753">MFLVSIIATLSKDILLLVFLYILL</sequence>
<organism evidence="2">
    <name type="scientific">Arundo donax</name>
    <name type="common">Giant reed</name>
    <name type="synonym">Donax arundinaceus</name>
    <dbReference type="NCBI Taxonomy" id="35708"/>
    <lineage>
        <taxon>Eukaryota</taxon>
        <taxon>Viridiplantae</taxon>
        <taxon>Streptophyta</taxon>
        <taxon>Embryophyta</taxon>
        <taxon>Tracheophyta</taxon>
        <taxon>Spermatophyta</taxon>
        <taxon>Magnoliopsida</taxon>
        <taxon>Liliopsida</taxon>
        <taxon>Poales</taxon>
        <taxon>Poaceae</taxon>
        <taxon>PACMAD clade</taxon>
        <taxon>Arundinoideae</taxon>
        <taxon>Arundineae</taxon>
        <taxon>Arundo</taxon>
    </lineage>
</organism>
<keyword evidence="1" id="KW-0812">Transmembrane</keyword>
<feature type="transmembrane region" description="Helical" evidence="1">
    <location>
        <begin position="6"/>
        <end position="23"/>
    </location>
</feature>
<dbReference type="EMBL" id="GBRH01245151">
    <property type="protein sequence ID" value="JAD52744.1"/>
    <property type="molecule type" value="Transcribed_RNA"/>
</dbReference>
<accession>A0A0A9AM04</accession>
<dbReference type="AlphaFoldDB" id="A0A0A9AM04"/>
<reference evidence="2" key="1">
    <citation type="submission" date="2014-09" db="EMBL/GenBank/DDBJ databases">
        <authorList>
            <person name="Magalhaes I.L.F."/>
            <person name="Oliveira U."/>
            <person name="Santos F.R."/>
            <person name="Vidigal T.H.D.A."/>
            <person name="Brescovit A.D."/>
            <person name="Santos A.J."/>
        </authorList>
    </citation>
    <scope>NUCLEOTIDE SEQUENCE</scope>
    <source>
        <tissue evidence="2">Shoot tissue taken approximately 20 cm above the soil surface</tissue>
    </source>
</reference>
<proteinExistence type="predicted"/>
<evidence type="ECO:0000256" key="1">
    <source>
        <dbReference type="SAM" id="Phobius"/>
    </source>
</evidence>